<organism evidence="4 5">
    <name type="scientific">Candidatus Fervidibacter japonicus</name>
    <dbReference type="NCBI Taxonomy" id="2035412"/>
    <lineage>
        <taxon>Bacteria</taxon>
        <taxon>Candidatus Fervidibacterota</taxon>
        <taxon>Candidatus Fervidibacter</taxon>
    </lineage>
</organism>
<dbReference type="Proteomes" id="UP000236173">
    <property type="component" value="Unassembled WGS sequence"/>
</dbReference>
<evidence type="ECO:0000259" key="3">
    <source>
        <dbReference type="PROSITE" id="PS50937"/>
    </source>
</evidence>
<name>A0A2H5X974_9BACT</name>
<evidence type="ECO:0000256" key="2">
    <source>
        <dbReference type="SAM" id="Coils"/>
    </source>
</evidence>
<feature type="coiled-coil region" evidence="2">
    <location>
        <begin position="80"/>
        <end position="107"/>
    </location>
</feature>
<comment type="caution">
    <text evidence="4">The sequence shown here is derived from an EMBL/GenBank/DDBJ whole genome shotgun (WGS) entry which is preliminary data.</text>
</comment>
<dbReference type="InterPro" id="IPR009061">
    <property type="entry name" value="DNA-bd_dom_put_sf"/>
</dbReference>
<dbReference type="PANTHER" id="PTHR30204">
    <property type="entry name" value="REDOX-CYCLING DRUG-SENSING TRANSCRIPTIONAL ACTIVATOR SOXR"/>
    <property type="match status" value="1"/>
</dbReference>
<protein>
    <submittedName>
        <fullName evidence="4">Heat shock protein HspR</fullName>
    </submittedName>
</protein>
<dbReference type="Pfam" id="PF13411">
    <property type="entry name" value="MerR_1"/>
    <property type="match status" value="1"/>
</dbReference>
<keyword evidence="4" id="KW-0346">Stress response</keyword>
<feature type="domain" description="HTH merR-type" evidence="3">
    <location>
        <begin position="14"/>
        <end position="83"/>
    </location>
</feature>
<dbReference type="PANTHER" id="PTHR30204:SF58">
    <property type="entry name" value="HTH-TYPE TRANSCRIPTIONAL REGULATOR YFMP"/>
    <property type="match status" value="1"/>
</dbReference>
<evidence type="ECO:0000313" key="4">
    <source>
        <dbReference type="EMBL" id="GBC97731.1"/>
    </source>
</evidence>
<dbReference type="EMBL" id="BEHT01000002">
    <property type="protein sequence ID" value="GBC97731.1"/>
    <property type="molecule type" value="Genomic_DNA"/>
</dbReference>
<dbReference type="InterPro" id="IPR000551">
    <property type="entry name" value="MerR-type_HTH_dom"/>
</dbReference>
<dbReference type="PROSITE" id="PS50937">
    <property type="entry name" value="HTH_MERR_2"/>
    <property type="match status" value="1"/>
</dbReference>
<dbReference type="Gene3D" id="1.10.1660.10">
    <property type="match status" value="1"/>
</dbReference>
<dbReference type="AlphaFoldDB" id="A0A2H5X974"/>
<keyword evidence="2" id="KW-0175">Coiled coil</keyword>
<gene>
    <name evidence="4" type="primary">hspR</name>
    <name evidence="4" type="ORF">HRbin17_00220</name>
</gene>
<dbReference type="GO" id="GO:0003700">
    <property type="term" value="F:DNA-binding transcription factor activity"/>
    <property type="evidence" value="ECO:0007669"/>
    <property type="project" value="InterPro"/>
</dbReference>
<dbReference type="SMART" id="SM00422">
    <property type="entry name" value="HTH_MERR"/>
    <property type="match status" value="1"/>
</dbReference>
<evidence type="ECO:0000256" key="1">
    <source>
        <dbReference type="ARBA" id="ARBA00023125"/>
    </source>
</evidence>
<reference evidence="5" key="1">
    <citation type="submission" date="2017-09" db="EMBL/GenBank/DDBJ databases">
        <title>Metaegenomics of thermophilic ammonia-oxidizing enrichment culture.</title>
        <authorList>
            <person name="Kato S."/>
            <person name="Suzuki K."/>
        </authorList>
    </citation>
    <scope>NUCLEOTIDE SEQUENCE [LARGE SCALE GENOMIC DNA]</scope>
</reference>
<keyword evidence="1" id="KW-0238">DNA-binding</keyword>
<evidence type="ECO:0000313" key="5">
    <source>
        <dbReference type="Proteomes" id="UP000236173"/>
    </source>
</evidence>
<dbReference type="GO" id="GO:0003677">
    <property type="term" value="F:DNA binding"/>
    <property type="evidence" value="ECO:0007669"/>
    <property type="project" value="UniProtKB-KW"/>
</dbReference>
<sequence>MARRRATEAAPRRFYSISVVARMLNTHPQTLRLYERLGLVKPHRNEHGNRLYSEADIERIRKIQELTQGMGVNLAGVEVAFKLMARIEKLEAELARLRRRFQQAVREQAEQLAAQLVADHWEEYLRQQSFPVQVWREVPIAKRVKISFTPEGSEPM</sequence>
<dbReference type="InterPro" id="IPR047057">
    <property type="entry name" value="MerR_fam"/>
</dbReference>
<accession>A0A2H5X974</accession>
<dbReference type="SUPFAM" id="SSF46955">
    <property type="entry name" value="Putative DNA-binding domain"/>
    <property type="match status" value="1"/>
</dbReference>
<proteinExistence type="predicted"/>